<proteinExistence type="predicted"/>
<name>M2P9F2_CERS8</name>
<gene>
    <name evidence="2" type="ORF">CERSUDRAFT_119055</name>
</gene>
<sequence length="120" mass="13019">MRAAMCASTFVPIPVPTPGPRLRLSASDPLMPCPTVTRSRLPVGRRLSSGNRAGADDIDRTPVRRAVANYEAKPMGRPCASGADCHDVVRYQIRERHRARCASGLRLDPDGRACVRATLP</sequence>
<reference evidence="2 3" key="1">
    <citation type="journal article" date="2012" name="Proc. Natl. Acad. Sci. U.S.A.">
        <title>Comparative genomics of Ceriporiopsis subvermispora and Phanerochaete chrysosporium provide insight into selective ligninolysis.</title>
        <authorList>
            <person name="Fernandez-Fueyo E."/>
            <person name="Ruiz-Duenas F.J."/>
            <person name="Ferreira P."/>
            <person name="Floudas D."/>
            <person name="Hibbett D.S."/>
            <person name="Canessa P."/>
            <person name="Larrondo L.F."/>
            <person name="James T.Y."/>
            <person name="Seelenfreund D."/>
            <person name="Lobos S."/>
            <person name="Polanco R."/>
            <person name="Tello M."/>
            <person name="Honda Y."/>
            <person name="Watanabe T."/>
            <person name="Watanabe T."/>
            <person name="Ryu J.S."/>
            <person name="Kubicek C.P."/>
            <person name="Schmoll M."/>
            <person name="Gaskell J."/>
            <person name="Hammel K.E."/>
            <person name="St John F.J."/>
            <person name="Vanden Wymelenberg A."/>
            <person name="Sabat G."/>
            <person name="Splinter BonDurant S."/>
            <person name="Syed K."/>
            <person name="Yadav J.S."/>
            <person name="Doddapaneni H."/>
            <person name="Subramanian V."/>
            <person name="Lavin J.L."/>
            <person name="Oguiza J.A."/>
            <person name="Perez G."/>
            <person name="Pisabarro A.G."/>
            <person name="Ramirez L."/>
            <person name="Santoyo F."/>
            <person name="Master E."/>
            <person name="Coutinho P.M."/>
            <person name="Henrissat B."/>
            <person name="Lombard V."/>
            <person name="Magnuson J.K."/>
            <person name="Kuees U."/>
            <person name="Hori C."/>
            <person name="Igarashi K."/>
            <person name="Samejima M."/>
            <person name="Held B.W."/>
            <person name="Barry K.W."/>
            <person name="LaButti K.M."/>
            <person name="Lapidus A."/>
            <person name="Lindquist E.A."/>
            <person name="Lucas S.M."/>
            <person name="Riley R."/>
            <person name="Salamov A.A."/>
            <person name="Hoffmeister D."/>
            <person name="Schwenk D."/>
            <person name="Hadar Y."/>
            <person name="Yarden O."/>
            <person name="de Vries R.P."/>
            <person name="Wiebenga A."/>
            <person name="Stenlid J."/>
            <person name="Eastwood D."/>
            <person name="Grigoriev I.V."/>
            <person name="Berka R.M."/>
            <person name="Blanchette R.A."/>
            <person name="Kersten P."/>
            <person name="Martinez A.T."/>
            <person name="Vicuna R."/>
            <person name="Cullen D."/>
        </authorList>
    </citation>
    <scope>NUCLEOTIDE SEQUENCE [LARGE SCALE GENOMIC DNA]</scope>
    <source>
        <strain evidence="2 3">B</strain>
    </source>
</reference>
<dbReference type="HOGENOM" id="CLU_2049412_0_0_1"/>
<accession>M2P9F2</accession>
<feature type="region of interest" description="Disordered" evidence="1">
    <location>
        <begin position="18"/>
        <end position="37"/>
    </location>
</feature>
<dbReference type="AlphaFoldDB" id="M2P9F2"/>
<protein>
    <submittedName>
        <fullName evidence="2">Uncharacterized protein</fullName>
    </submittedName>
</protein>
<evidence type="ECO:0000313" key="3">
    <source>
        <dbReference type="Proteomes" id="UP000016930"/>
    </source>
</evidence>
<keyword evidence="3" id="KW-1185">Reference proteome</keyword>
<dbReference type="Proteomes" id="UP000016930">
    <property type="component" value="Unassembled WGS sequence"/>
</dbReference>
<organism evidence="2 3">
    <name type="scientific">Ceriporiopsis subvermispora (strain B)</name>
    <name type="common">White-rot fungus</name>
    <name type="synonym">Gelatoporia subvermispora</name>
    <dbReference type="NCBI Taxonomy" id="914234"/>
    <lineage>
        <taxon>Eukaryota</taxon>
        <taxon>Fungi</taxon>
        <taxon>Dikarya</taxon>
        <taxon>Basidiomycota</taxon>
        <taxon>Agaricomycotina</taxon>
        <taxon>Agaricomycetes</taxon>
        <taxon>Polyporales</taxon>
        <taxon>Gelatoporiaceae</taxon>
        <taxon>Gelatoporia</taxon>
    </lineage>
</organism>
<dbReference type="EMBL" id="KB445813">
    <property type="protein sequence ID" value="EMD32059.1"/>
    <property type="molecule type" value="Genomic_DNA"/>
</dbReference>
<evidence type="ECO:0000256" key="1">
    <source>
        <dbReference type="SAM" id="MobiDB-lite"/>
    </source>
</evidence>
<evidence type="ECO:0000313" key="2">
    <source>
        <dbReference type="EMBL" id="EMD32059.1"/>
    </source>
</evidence>